<organism evidence="2 3">
    <name type="scientific">Carex littledalei</name>
    <dbReference type="NCBI Taxonomy" id="544730"/>
    <lineage>
        <taxon>Eukaryota</taxon>
        <taxon>Viridiplantae</taxon>
        <taxon>Streptophyta</taxon>
        <taxon>Embryophyta</taxon>
        <taxon>Tracheophyta</taxon>
        <taxon>Spermatophyta</taxon>
        <taxon>Magnoliopsida</taxon>
        <taxon>Liliopsida</taxon>
        <taxon>Poales</taxon>
        <taxon>Cyperaceae</taxon>
        <taxon>Cyperoideae</taxon>
        <taxon>Cariceae</taxon>
        <taxon>Carex</taxon>
        <taxon>Carex subgen. Euthyceras</taxon>
    </lineage>
</organism>
<comment type="caution">
    <text evidence="2">The sequence shown here is derived from an EMBL/GenBank/DDBJ whole genome shotgun (WGS) entry which is preliminary data.</text>
</comment>
<dbReference type="AlphaFoldDB" id="A0A833RJ09"/>
<dbReference type="EMBL" id="SWLB01000001">
    <property type="protein sequence ID" value="KAF3341597.1"/>
    <property type="molecule type" value="Genomic_DNA"/>
</dbReference>
<keyword evidence="3" id="KW-1185">Reference proteome</keyword>
<sequence>MVVSTRLYFNESDPIRSAYSVVRYYATPATSQFRNSLSQGVVLTDSRNLGAQYIQAHLHRLFPIPRWTWIARELPNNQYLIAPPDLEWRNAVLRERQLLLGDIPFPVQAYEFTRFNNGRSLKNYWVQIYDYPHDLWRKPELSQLARDLGGILIDTDPRSLEHTSLAHTRIKIAVPDKEVIPACRNLIFTDTNGEMSTYLIQTIVEDDDPLLPWGYSRSQHFSLTRKRSRSPSPPRITSISSFQPIHLHASNLPEPPPLAPIPAAPTDIAPPLARLIPPTSQPLTILPPSDALLPNPTAPPPILLDHPPKPPVLLESPLPHPDPLPDGPPTLEASAPVQLTEPDVVPTLETVPPPETLIASAEIPSEIPAAPAALDPTPATVTATNRPAPSQDRGKGQPTASEEARHSLRLKVKEGTAKKRGGKSGASSGNVIISSFPYIHLSDSELIQLYDISGFHLGSSEKEKLDAVTRLRALSHSRFLSSFSDVLSSKPSVPSSKPVDLRPLLFDNPLDDTQAGNIIIPSGTDTSEAEDDTWDSEEEPCLGLEGPDLSDLLRDRAATFFHSSDITTHTSSSSVAS</sequence>
<evidence type="ECO:0000313" key="2">
    <source>
        <dbReference type="EMBL" id="KAF3341597.1"/>
    </source>
</evidence>
<feature type="compositionally biased region" description="Basic and acidic residues" evidence="1">
    <location>
        <begin position="402"/>
        <end position="417"/>
    </location>
</feature>
<evidence type="ECO:0000313" key="3">
    <source>
        <dbReference type="Proteomes" id="UP000623129"/>
    </source>
</evidence>
<dbReference type="Proteomes" id="UP000623129">
    <property type="component" value="Unassembled WGS sequence"/>
</dbReference>
<feature type="compositionally biased region" description="Acidic residues" evidence="1">
    <location>
        <begin position="527"/>
        <end position="540"/>
    </location>
</feature>
<feature type="compositionally biased region" description="Low complexity" evidence="1">
    <location>
        <begin position="370"/>
        <end position="384"/>
    </location>
</feature>
<feature type="compositionally biased region" description="Pro residues" evidence="1">
    <location>
        <begin position="318"/>
        <end position="328"/>
    </location>
</feature>
<evidence type="ECO:0000256" key="1">
    <source>
        <dbReference type="SAM" id="MobiDB-lite"/>
    </source>
</evidence>
<reference evidence="2" key="1">
    <citation type="submission" date="2020-01" db="EMBL/GenBank/DDBJ databases">
        <title>Genome sequence of Kobresia littledalei, the first chromosome-level genome in the family Cyperaceae.</title>
        <authorList>
            <person name="Qu G."/>
        </authorList>
    </citation>
    <scope>NUCLEOTIDE SEQUENCE</scope>
    <source>
        <strain evidence="2">C.B.Clarke</strain>
        <tissue evidence="2">Leaf</tissue>
    </source>
</reference>
<name>A0A833RJ09_9POAL</name>
<accession>A0A833RJ09</accession>
<gene>
    <name evidence="2" type="ORF">FCM35_KLT00235</name>
</gene>
<feature type="region of interest" description="Disordered" evidence="1">
    <location>
        <begin position="280"/>
        <end position="334"/>
    </location>
</feature>
<feature type="region of interest" description="Disordered" evidence="1">
    <location>
        <begin position="370"/>
        <end position="426"/>
    </location>
</feature>
<proteinExistence type="predicted"/>
<protein>
    <submittedName>
        <fullName evidence="2">Uncharacterized protein</fullName>
    </submittedName>
</protein>
<feature type="region of interest" description="Disordered" evidence="1">
    <location>
        <begin position="512"/>
        <end position="548"/>
    </location>
</feature>